<protein>
    <recommendedName>
        <fullName evidence="1">endopeptidase La</fullName>
        <ecNumber evidence="1">3.4.21.53</ecNumber>
    </recommendedName>
</protein>
<dbReference type="Pfam" id="PF05362">
    <property type="entry name" value="Lon_C"/>
    <property type="match status" value="1"/>
</dbReference>
<evidence type="ECO:0000313" key="6">
    <source>
        <dbReference type="Proteomes" id="UP000199387"/>
    </source>
</evidence>
<dbReference type="STRING" id="1236220.SAMN04488112_11325"/>
<reference evidence="5 6" key="1">
    <citation type="submission" date="2016-10" db="EMBL/GenBank/DDBJ databases">
        <authorList>
            <person name="de Groot N.N."/>
        </authorList>
    </citation>
    <scope>NUCLEOTIDE SEQUENCE [LARGE SCALE GENOMIC DNA]</scope>
    <source>
        <strain evidence="5 6">DSM 45514</strain>
    </source>
</reference>
<keyword evidence="2" id="KW-1133">Transmembrane helix</keyword>
<keyword evidence="2" id="KW-0472">Membrane</keyword>
<dbReference type="GO" id="GO:0004252">
    <property type="term" value="F:serine-type endopeptidase activity"/>
    <property type="evidence" value="ECO:0007669"/>
    <property type="project" value="UniProtKB-UniRule"/>
</dbReference>
<feature type="domain" description="Lon proteolytic" evidence="4">
    <location>
        <begin position="231"/>
        <end position="345"/>
    </location>
</feature>
<dbReference type="AlphaFoldDB" id="A0A1G6NHY6"/>
<keyword evidence="2" id="KW-0812">Transmembrane</keyword>
<keyword evidence="1" id="KW-0378">Hydrolase</keyword>
<feature type="domain" description="PDZ" evidence="3">
    <location>
        <begin position="110"/>
        <end position="193"/>
    </location>
</feature>
<dbReference type="InterPro" id="IPR008269">
    <property type="entry name" value="Lon_proteolytic"/>
</dbReference>
<dbReference type="Gene3D" id="2.30.42.10">
    <property type="match status" value="1"/>
</dbReference>
<dbReference type="GO" id="GO:0030163">
    <property type="term" value="P:protein catabolic process"/>
    <property type="evidence" value="ECO:0007669"/>
    <property type="project" value="InterPro"/>
</dbReference>
<feature type="transmembrane region" description="Helical" evidence="2">
    <location>
        <begin position="12"/>
        <end position="35"/>
    </location>
</feature>
<dbReference type="EC" id="3.4.21.53" evidence="1"/>
<dbReference type="RefSeq" id="WP_091570651.1">
    <property type="nucleotide sequence ID" value="NZ_FMZA01000013.1"/>
</dbReference>
<evidence type="ECO:0000313" key="5">
    <source>
        <dbReference type="EMBL" id="SDC67473.1"/>
    </source>
</evidence>
<comment type="similarity">
    <text evidence="1">Belongs to the peptidase S16 family.</text>
</comment>
<comment type="catalytic activity">
    <reaction evidence="1">
        <text>Hydrolysis of proteins in presence of ATP.</text>
        <dbReference type="EC" id="3.4.21.53"/>
    </reaction>
</comment>
<evidence type="ECO:0000256" key="2">
    <source>
        <dbReference type="SAM" id="Phobius"/>
    </source>
</evidence>
<feature type="active site" evidence="1">
    <location>
        <position position="243"/>
    </location>
</feature>
<organism evidence="5 6">
    <name type="scientific">Melghirimyces thermohalophilus</name>
    <dbReference type="NCBI Taxonomy" id="1236220"/>
    <lineage>
        <taxon>Bacteria</taxon>
        <taxon>Bacillati</taxon>
        <taxon>Bacillota</taxon>
        <taxon>Bacilli</taxon>
        <taxon>Bacillales</taxon>
        <taxon>Thermoactinomycetaceae</taxon>
        <taxon>Melghirimyces</taxon>
    </lineage>
</organism>
<dbReference type="InterPro" id="IPR027065">
    <property type="entry name" value="Lon_Prtase"/>
</dbReference>
<keyword evidence="1" id="KW-0720">Serine protease</keyword>
<dbReference type="InterPro" id="IPR014721">
    <property type="entry name" value="Ribsml_uS5_D2-typ_fold_subgr"/>
</dbReference>
<dbReference type="SUPFAM" id="SSF50156">
    <property type="entry name" value="PDZ domain-like"/>
    <property type="match status" value="1"/>
</dbReference>
<dbReference type="PANTHER" id="PTHR10046">
    <property type="entry name" value="ATP DEPENDENT LON PROTEASE FAMILY MEMBER"/>
    <property type="match status" value="1"/>
</dbReference>
<dbReference type="InterPro" id="IPR001478">
    <property type="entry name" value="PDZ"/>
</dbReference>
<accession>A0A1G6NHY6</accession>
<dbReference type="InterPro" id="IPR036034">
    <property type="entry name" value="PDZ_sf"/>
</dbReference>
<dbReference type="Pfam" id="PF13180">
    <property type="entry name" value="PDZ_2"/>
    <property type="match status" value="1"/>
</dbReference>
<dbReference type="PROSITE" id="PS50106">
    <property type="entry name" value="PDZ"/>
    <property type="match status" value="1"/>
</dbReference>
<dbReference type="NCBIfam" id="NF041438">
    <property type="entry name" value="SepM_fam_S16"/>
    <property type="match status" value="1"/>
</dbReference>
<dbReference type="SUPFAM" id="SSF54211">
    <property type="entry name" value="Ribosomal protein S5 domain 2-like"/>
    <property type="match status" value="1"/>
</dbReference>
<keyword evidence="1" id="KW-0645">Protease</keyword>
<keyword evidence="6" id="KW-1185">Reference proteome</keyword>
<feature type="active site" evidence="1">
    <location>
        <position position="288"/>
    </location>
</feature>
<dbReference type="Gene3D" id="3.30.230.10">
    <property type="match status" value="1"/>
</dbReference>
<dbReference type="OrthoDB" id="2356897at2"/>
<gene>
    <name evidence="5" type="ORF">SAMN04488112_11325</name>
</gene>
<dbReference type="EMBL" id="FMZA01000013">
    <property type="protein sequence ID" value="SDC67473.1"/>
    <property type="molecule type" value="Genomic_DNA"/>
</dbReference>
<dbReference type="PROSITE" id="PS51786">
    <property type="entry name" value="LON_PROTEOLYTIC"/>
    <property type="match status" value="1"/>
</dbReference>
<name>A0A1G6NHY6_9BACL</name>
<evidence type="ECO:0000259" key="3">
    <source>
        <dbReference type="PROSITE" id="PS50106"/>
    </source>
</evidence>
<dbReference type="GO" id="GO:0004176">
    <property type="term" value="F:ATP-dependent peptidase activity"/>
    <property type="evidence" value="ECO:0007669"/>
    <property type="project" value="UniProtKB-UniRule"/>
</dbReference>
<evidence type="ECO:0000256" key="1">
    <source>
        <dbReference type="PROSITE-ProRule" id="PRU01122"/>
    </source>
</evidence>
<dbReference type="GO" id="GO:0005524">
    <property type="term" value="F:ATP binding"/>
    <property type="evidence" value="ECO:0007669"/>
    <property type="project" value="InterPro"/>
</dbReference>
<dbReference type="GO" id="GO:0006508">
    <property type="term" value="P:proteolysis"/>
    <property type="evidence" value="ECO:0007669"/>
    <property type="project" value="UniProtKB-KW"/>
</dbReference>
<dbReference type="Proteomes" id="UP000199387">
    <property type="component" value="Unassembled WGS sequence"/>
</dbReference>
<evidence type="ECO:0000259" key="4">
    <source>
        <dbReference type="PROSITE" id="PS51786"/>
    </source>
</evidence>
<proteinExistence type="inferred from homology"/>
<sequence>MKYARARQARFWIVLALILGLLLYILFIVPVPYYIVKPGSAMKVASMIRVDGPEPKEKGTFLMTTVSMGKGNLFGMMASKVNPRYELLPKEKVLPDKEDPEIYQRRQEKVMQLSQDDAVIAAFRELGRPVQVNYAGVRVFRVLKGFPAADVLQQGDLIKKVDGKTVTRSEDLIAYLNGKDVGEGVRLQIQRKGKLQQKTLKLGNLATAKGKKQPGVGIEPITERTVKTDPHVRIEADDIGGPSAGLMFALEIIKQLKKTDLAHGYRIAGTGTITPTGKVGQIGGVEHKVMAADREDADFFFVPADTRPGDSNEQKAKQRAKEIGTDMKVVPVKTLTDALTFLEKLPLKKNADHRGSALTVSHPLAYN</sequence>
<dbReference type="InterPro" id="IPR020568">
    <property type="entry name" value="Ribosomal_Su5_D2-typ_SF"/>
</dbReference>